<protein>
    <submittedName>
        <fullName evidence="3">Uncharacterized protein</fullName>
    </submittedName>
</protein>
<comment type="caution">
    <text evidence="3">The sequence shown here is derived from an EMBL/GenBank/DDBJ whole genome shotgun (WGS) entry which is preliminary data.</text>
</comment>
<dbReference type="EMBL" id="BSPC01000027">
    <property type="protein sequence ID" value="GLS20155.1"/>
    <property type="molecule type" value="Genomic_DNA"/>
</dbReference>
<evidence type="ECO:0000313" key="4">
    <source>
        <dbReference type="Proteomes" id="UP001156882"/>
    </source>
</evidence>
<feature type="transmembrane region" description="Helical" evidence="2">
    <location>
        <begin position="20"/>
        <end position="39"/>
    </location>
</feature>
<dbReference type="RefSeq" id="WP_284313251.1">
    <property type="nucleotide sequence ID" value="NZ_BSPC01000027.1"/>
</dbReference>
<evidence type="ECO:0000256" key="1">
    <source>
        <dbReference type="SAM" id="MobiDB-lite"/>
    </source>
</evidence>
<evidence type="ECO:0000256" key="2">
    <source>
        <dbReference type="SAM" id="Phobius"/>
    </source>
</evidence>
<accession>A0ABQ6CMP3</accession>
<feature type="compositionally biased region" description="Gly residues" evidence="1">
    <location>
        <begin position="124"/>
        <end position="136"/>
    </location>
</feature>
<proteinExistence type="predicted"/>
<keyword evidence="2" id="KW-0812">Transmembrane</keyword>
<dbReference type="Proteomes" id="UP001156882">
    <property type="component" value="Unassembled WGS sequence"/>
</dbReference>
<keyword evidence="2" id="KW-0472">Membrane</keyword>
<organism evidence="3 4">
    <name type="scientific">Labrys miyagiensis</name>
    <dbReference type="NCBI Taxonomy" id="346912"/>
    <lineage>
        <taxon>Bacteria</taxon>
        <taxon>Pseudomonadati</taxon>
        <taxon>Pseudomonadota</taxon>
        <taxon>Alphaproteobacteria</taxon>
        <taxon>Hyphomicrobiales</taxon>
        <taxon>Xanthobacteraceae</taxon>
        <taxon>Labrys</taxon>
    </lineage>
</organism>
<name>A0ABQ6CMP3_9HYPH</name>
<keyword evidence="4" id="KW-1185">Reference proteome</keyword>
<feature type="region of interest" description="Disordered" evidence="1">
    <location>
        <begin position="124"/>
        <end position="148"/>
    </location>
</feature>
<reference evidence="4" key="1">
    <citation type="journal article" date="2019" name="Int. J. Syst. Evol. Microbiol.">
        <title>The Global Catalogue of Microorganisms (GCM) 10K type strain sequencing project: providing services to taxonomists for standard genome sequencing and annotation.</title>
        <authorList>
            <consortium name="The Broad Institute Genomics Platform"/>
            <consortium name="The Broad Institute Genome Sequencing Center for Infectious Disease"/>
            <person name="Wu L."/>
            <person name="Ma J."/>
        </authorList>
    </citation>
    <scope>NUCLEOTIDE SEQUENCE [LARGE SCALE GENOMIC DNA]</scope>
    <source>
        <strain evidence="4">NBRC 101365</strain>
    </source>
</reference>
<evidence type="ECO:0000313" key="3">
    <source>
        <dbReference type="EMBL" id="GLS20155.1"/>
    </source>
</evidence>
<sequence length="167" mass="17656">MAEPKAKSRTNAPEPKITKLSAMIATISFLAGLGGGILTEYAKASWAAQDQVMEDEVKEVRARISGYIDGAAKPQSEEDCQQLITTLTTYEKVYRSNQAQTLLKQGILIIQDAETNFSLAQRVGGAGGGGGGGGGSGPPPSPAVQDYKRGPKQVDEFLDYIKKPGPV</sequence>
<keyword evidence="2" id="KW-1133">Transmembrane helix</keyword>
<gene>
    <name evidence="3" type="ORF">GCM10007874_31720</name>
</gene>